<proteinExistence type="predicted"/>
<evidence type="ECO:0000313" key="1">
    <source>
        <dbReference type="EMBL" id="MBB5630728.1"/>
    </source>
</evidence>
<comment type="caution">
    <text evidence="1">The sequence shown here is derived from an EMBL/GenBank/DDBJ whole genome shotgun (WGS) entry which is preliminary data.</text>
</comment>
<name>A0A7W9DTL5_9ACTN</name>
<keyword evidence="2" id="KW-1185">Reference proteome</keyword>
<dbReference type="AlphaFoldDB" id="A0A7W9DTL5"/>
<dbReference type="Proteomes" id="UP000588112">
    <property type="component" value="Unassembled WGS sequence"/>
</dbReference>
<evidence type="ECO:0000313" key="2">
    <source>
        <dbReference type="Proteomes" id="UP000588112"/>
    </source>
</evidence>
<organism evidence="1 2">
    <name type="scientific">Sphaerisporangium krabiense</name>
    <dbReference type="NCBI Taxonomy" id="763782"/>
    <lineage>
        <taxon>Bacteria</taxon>
        <taxon>Bacillati</taxon>
        <taxon>Actinomycetota</taxon>
        <taxon>Actinomycetes</taxon>
        <taxon>Streptosporangiales</taxon>
        <taxon>Streptosporangiaceae</taxon>
        <taxon>Sphaerisporangium</taxon>
    </lineage>
</organism>
<sequence>MTVVAFIGTLLIRMLRRRKMPDSTAVWTWIERIGWLAGLISTVFAGVTLARDLSEPAAAPNASSAGPSPSPAVKVSRNSYTLHASSWISTNDRDKVDLDTGHPGHGRASLQVGPARDGGPAEIILEDDSIHGADPKVSYTLTRATTYAACAAALAREGDHLTEIPLDRLGPGSRFCVTTDEKRLSLVRVVARNSETAELVIAFTTWTARPGE</sequence>
<protein>
    <submittedName>
        <fullName evidence="1">Uncharacterized protein</fullName>
    </submittedName>
</protein>
<accession>A0A7W9DTL5</accession>
<dbReference type="EMBL" id="JACHBR010000002">
    <property type="protein sequence ID" value="MBB5630728.1"/>
    <property type="molecule type" value="Genomic_DNA"/>
</dbReference>
<dbReference type="RefSeq" id="WP_184617123.1">
    <property type="nucleotide sequence ID" value="NZ_BOOS01000053.1"/>
</dbReference>
<gene>
    <name evidence="1" type="ORF">BJ981_006492</name>
</gene>
<reference evidence="1 2" key="1">
    <citation type="submission" date="2020-08" db="EMBL/GenBank/DDBJ databases">
        <title>Sequencing the genomes of 1000 actinobacteria strains.</title>
        <authorList>
            <person name="Klenk H.-P."/>
        </authorList>
    </citation>
    <scope>NUCLEOTIDE SEQUENCE [LARGE SCALE GENOMIC DNA]</scope>
    <source>
        <strain evidence="1 2">DSM 45790</strain>
    </source>
</reference>